<comment type="caution">
    <text evidence="7">The sequence shown here is derived from an EMBL/GenBank/DDBJ whole genome shotgun (WGS) entry which is preliminary data.</text>
</comment>
<feature type="transmembrane region" description="Helical" evidence="5">
    <location>
        <begin position="1408"/>
        <end position="1432"/>
    </location>
</feature>
<reference evidence="7" key="1">
    <citation type="submission" date="2018-11" db="EMBL/GenBank/DDBJ databases">
        <authorList>
            <person name="Alioto T."/>
            <person name="Alioto T."/>
        </authorList>
    </citation>
    <scope>NUCLEOTIDE SEQUENCE</scope>
</reference>
<protein>
    <recommendedName>
        <fullName evidence="6">Ig-like domain-containing protein</fullName>
    </recommendedName>
</protein>
<sequence>MKIHMRSLAARFNDIHPSLLLFLHRLREITIDNKVENSSQVMRRKDLGNGVIEIKHNNGKDRWLVVKKMLDASKISLQAKSGVEVESTEISLAFPLSDQCVLSKVMPPKQPVFAFLPLRSYGFRFIIQADFDVPSSREDVDCDSAWNQWIRNEIHKLFLEALDVFKKHLDLSTPQRSEIFDRINTVFGIESLTVTPIQIGKAITMSPIDEENNLFVDPISYLQEDMKTIHPLFLAAPDNEVNSQVQKMLVKLNVCQLTPHDVINHHILPVLKSDMWKNKNRETLISYLVYIKEQTEKNSSLVNMDELANVAIVMTNQGEKYPKKDNVHFTPIYGNKYNLMQIFPGYDWCLLDSVYIRDQSSNTEKQKWHKFFCRLGITDLITVRPVQVELDSESVKESAWSSIEQLYPDDFKQGCVVEDNSCDEIRDLLKSNKCPQSYKLQMKSLCEYLDQVWDTQFARYTKTKLIRKDNKQERDVESSFCIWLKTCDWLPAIEVKAGVENNGAIKYTEEVCCKKPCTLYYPFEKIVKLLHYTVNYVSGPFDTGKSSFAQFLDLKFEVSLEDLISSLKKWGQRSDGGIPALFATSQSHIEYLYNYLGENLNKKQIQDLLDKAPVIFVPVNTKSVGRGDMNQQRFVVNVAGQMLSRQEVWWEDKTELFQKHQDILTEIHADIGKKKILSRYINYSRLPSLRDFFMTGKIQSCPDVEEYSELLVHVASSQSRVESETLHDVMKILSIIGDLMYVDENDSESVTKKMFNEIQRKKMMSHFKGQNIIPTKRKTWTSLEKNPLIADNNEYEHIFKNDDNVHFVLLEENENRRGQHNVRASVRESYHVNPDAMMSVLRMCEVENLSDVVDEQPIPSGYKPSPHLQNYMIKCVPRVQVFLFNNHGNIYQSLIDEGMVDTLSRLNCIETDKLEVKYWFKNDPDIFRLKEENCKLDKAEFYFQKRYEESYNFVDINKAIAKIFSNNDRVCFNDLRLKPILVLKMAGMKSLLSINVILLILVHLSSSAYIPIPSTKHPDMMEVNIKCPYECTCNFQLSQAVCQNGFSLSILKDTKHMYQLKTLSIKRVEEVLMKINFEKFTELENLDLSSNVISEVPKNAFKGNKKLKTLKLMNNYIDILNFETFSSLSELVTLDLSHNNLHTFDSRLFDDLKNLKYLNLSMNAITDLPLGAFKELKNLRILDLTSNDLVHLTMPMLVGMETVHTLNISHNDLATIPDAVAQFSDNVVEFIISKNNFDCSCELQPLIQKIKANPSKYGNPDDLICNGKYHLLELENITMPCAPPEVYFITNSSSILARQSVLLQCKSYGVPQPVNYWKSPWGINFAQENVGNILQSYNISTVSSASYIGYSLGLESIVQMKDGDSLYIDVMRGYFAGQFTCVTLNGIGSTNFSMEVGIHDAIAETKGISYFIGAGGVFVILVTGIIIGSISLCVQKCSCCCACCKCCNCAESIPEEKDIKYTIEEIDVLEDGKRSTLDSCASNEFYFCPEPPDTPFNSPTEQTPRESPRKCPTPSVDSSDKNKSPNIKDTLDEVKVRLEKKMEKVRGHYNSLKETGSGYLSNIKGSAAIKVASGVESVKFGVRSIKEFCGTGDMGTQTISALSFGTDNHMATQTEDVKIESTTL</sequence>
<keyword evidence="2" id="KW-0732">Signal</keyword>
<organism evidence="7 8">
    <name type="scientific">Mytilus galloprovincialis</name>
    <name type="common">Mediterranean mussel</name>
    <dbReference type="NCBI Taxonomy" id="29158"/>
    <lineage>
        <taxon>Eukaryota</taxon>
        <taxon>Metazoa</taxon>
        <taxon>Spiralia</taxon>
        <taxon>Lophotrochozoa</taxon>
        <taxon>Mollusca</taxon>
        <taxon>Bivalvia</taxon>
        <taxon>Autobranchia</taxon>
        <taxon>Pteriomorphia</taxon>
        <taxon>Mytilida</taxon>
        <taxon>Mytiloidea</taxon>
        <taxon>Mytilidae</taxon>
        <taxon>Mytilinae</taxon>
        <taxon>Mytilus</taxon>
    </lineage>
</organism>
<dbReference type="SMART" id="SM00369">
    <property type="entry name" value="LRR_TYP"/>
    <property type="match status" value="5"/>
</dbReference>
<dbReference type="Pfam" id="PF13855">
    <property type="entry name" value="LRR_8"/>
    <property type="match status" value="1"/>
</dbReference>
<evidence type="ECO:0000259" key="6">
    <source>
        <dbReference type="PROSITE" id="PS50835"/>
    </source>
</evidence>
<dbReference type="Proteomes" id="UP000596742">
    <property type="component" value="Unassembled WGS sequence"/>
</dbReference>
<dbReference type="SUPFAM" id="SSF48726">
    <property type="entry name" value="Immunoglobulin"/>
    <property type="match status" value="1"/>
</dbReference>
<evidence type="ECO:0000256" key="2">
    <source>
        <dbReference type="ARBA" id="ARBA00022729"/>
    </source>
</evidence>
<dbReference type="InterPro" id="IPR003591">
    <property type="entry name" value="Leu-rich_rpt_typical-subtyp"/>
</dbReference>
<keyword evidence="1" id="KW-0433">Leucine-rich repeat</keyword>
<name>A0A8B6GQH7_MYTGA</name>
<evidence type="ECO:0000256" key="4">
    <source>
        <dbReference type="SAM" id="MobiDB-lite"/>
    </source>
</evidence>
<keyword evidence="5" id="KW-1133">Transmembrane helix</keyword>
<dbReference type="InterPro" id="IPR032675">
    <property type="entry name" value="LRR_dom_sf"/>
</dbReference>
<accession>A0A8B6GQH7</accession>
<dbReference type="PROSITE" id="PS51450">
    <property type="entry name" value="LRR"/>
    <property type="match status" value="2"/>
</dbReference>
<keyword evidence="5" id="KW-0472">Membrane</keyword>
<dbReference type="InterPro" id="IPR052957">
    <property type="entry name" value="Auxin_embryo_med"/>
</dbReference>
<dbReference type="InterPro" id="IPR036179">
    <property type="entry name" value="Ig-like_dom_sf"/>
</dbReference>
<evidence type="ECO:0000256" key="1">
    <source>
        <dbReference type="ARBA" id="ARBA00022614"/>
    </source>
</evidence>
<feature type="region of interest" description="Disordered" evidence="4">
    <location>
        <begin position="1491"/>
        <end position="1528"/>
    </location>
</feature>
<evidence type="ECO:0000256" key="3">
    <source>
        <dbReference type="ARBA" id="ARBA00022737"/>
    </source>
</evidence>
<gene>
    <name evidence="7" type="ORF">MGAL_10B046117</name>
</gene>
<evidence type="ECO:0000313" key="7">
    <source>
        <dbReference type="EMBL" id="VDI67544.1"/>
    </source>
</evidence>
<evidence type="ECO:0000256" key="5">
    <source>
        <dbReference type="SAM" id="Phobius"/>
    </source>
</evidence>
<dbReference type="OrthoDB" id="5954366at2759"/>
<keyword evidence="8" id="KW-1185">Reference proteome</keyword>
<dbReference type="Gene3D" id="3.80.10.10">
    <property type="entry name" value="Ribonuclease Inhibitor"/>
    <property type="match status" value="2"/>
</dbReference>
<dbReference type="PANTHER" id="PTHR32387:SF0">
    <property type="entry name" value="PROTEIN NO VEIN"/>
    <property type="match status" value="1"/>
</dbReference>
<dbReference type="InterPro" id="IPR001611">
    <property type="entry name" value="Leu-rich_rpt"/>
</dbReference>
<proteinExistence type="predicted"/>
<keyword evidence="3" id="KW-0677">Repeat</keyword>
<dbReference type="PROSITE" id="PS50835">
    <property type="entry name" value="IG_LIKE"/>
    <property type="match status" value="1"/>
</dbReference>
<dbReference type="EMBL" id="UYJE01008812">
    <property type="protein sequence ID" value="VDI67544.1"/>
    <property type="molecule type" value="Genomic_DNA"/>
</dbReference>
<dbReference type="InterPro" id="IPR007110">
    <property type="entry name" value="Ig-like_dom"/>
</dbReference>
<evidence type="ECO:0000313" key="8">
    <source>
        <dbReference type="Proteomes" id="UP000596742"/>
    </source>
</evidence>
<dbReference type="SUPFAM" id="SSF52058">
    <property type="entry name" value="L domain-like"/>
    <property type="match status" value="1"/>
</dbReference>
<dbReference type="PANTHER" id="PTHR32387">
    <property type="entry name" value="WU:FJ29H11"/>
    <property type="match status" value="1"/>
</dbReference>
<keyword evidence="5" id="KW-0812">Transmembrane</keyword>
<feature type="domain" description="Ig-like" evidence="6">
    <location>
        <begin position="1284"/>
        <end position="1397"/>
    </location>
</feature>